<name>A0A1Z4LS14_9CYAN</name>
<proteinExistence type="predicted"/>
<dbReference type="Pfam" id="PF14221">
    <property type="entry name" value="DUF4330"/>
    <property type="match status" value="1"/>
</dbReference>
<dbReference type="Proteomes" id="UP000218418">
    <property type="component" value="Chromosome"/>
</dbReference>
<organism evidence="2 3">
    <name type="scientific">Calothrix parasitica NIES-267</name>
    <dbReference type="NCBI Taxonomy" id="1973488"/>
    <lineage>
        <taxon>Bacteria</taxon>
        <taxon>Bacillati</taxon>
        <taxon>Cyanobacteriota</taxon>
        <taxon>Cyanophyceae</taxon>
        <taxon>Nostocales</taxon>
        <taxon>Calotrichaceae</taxon>
        <taxon>Calothrix</taxon>
    </lineage>
</organism>
<dbReference type="AlphaFoldDB" id="A0A1Z4LS14"/>
<keyword evidence="1" id="KW-1133">Transmembrane helix</keyword>
<dbReference type="InterPro" id="IPR025480">
    <property type="entry name" value="DUF4330"/>
</dbReference>
<dbReference type="EMBL" id="AP018227">
    <property type="protein sequence ID" value="BAY83964.1"/>
    <property type="molecule type" value="Genomic_DNA"/>
</dbReference>
<reference evidence="2 3" key="1">
    <citation type="submission" date="2017-06" db="EMBL/GenBank/DDBJ databases">
        <title>Genome sequencing of cyanobaciteial culture collection at National Institute for Environmental Studies (NIES).</title>
        <authorList>
            <person name="Hirose Y."/>
            <person name="Shimura Y."/>
            <person name="Fujisawa T."/>
            <person name="Nakamura Y."/>
            <person name="Kawachi M."/>
        </authorList>
    </citation>
    <scope>NUCLEOTIDE SEQUENCE [LARGE SCALE GENOMIC DNA]</scope>
    <source>
        <strain evidence="2 3">NIES-267</strain>
    </source>
</reference>
<feature type="transmembrane region" description="Helical" evidence="1">
    <location>
        <begin position="25"/>
        <end position="44"/>
    </location>
</feature>
<evidence type="ECO:0000256" key="1">
    <source>
        <dbReference type="SAM" id="Phobius"/>
    </source>
</evidence>
<accession>A0A1Z4LS14</accession>
<keyword evidence="3" id="KW-1185">Reference proteome</keyword>
<gene>
    <name evidence="2" type="ORF">NIES267_34580</name>
</gene>
<evidence type="ECO:0008006" key="4">
    <source>
        <dbReference type="Google" id="ProtNLM"/>
    </source>
</evidence>
<dbReference type="OrthoDB" id="516203at2"/>
<evidence type="ECO:0000313" key="3">
    <source>
        <dbReference type="Proteomes" id="UP000218418"/>
    </source>
</evidence>
<protein>
    <recommendedName>
        <fullName evidence="4">DUF4330 domain-containing protein</fullName>
    </recommendedName>
</protein>
<evidence type="ECO:0000313" key="2">
    <source>
        <dbReference type="EMBL" id="BAY83964.1"/>
    </source>
</evidence>
<keyword evidence="1" id="KW-0812">Transmembrane</keyword>
<keyword evidence="1" id="KW-0472">Membrane</keyword>
<sequence>MVIWNANGFNSAWVRSIFNKKLSSIIIAGFTTLTVLMFASLIMFSNIAASDAQVNTATKPIEVDLFVDGLNLLRPEDFLETSLKSGQKTDLIIDNKPSGLMTIKSVKQLPITINVTQPDGSVKELPDPSAKFQTDIFITLTGKAQIQNTGAVLGESLVKIGSPAKIEGFNYDINATVADLRTK</sequence>